<comment type="caution">
    <text evidence="2">The sequence shown here is derived from an EMBL/GenBank/DDBJ whole genome shotgun (WGS) entry which is preliminary data.</text>
</comment>
<reference evidence="2 3" key="1">
    <citation type="submission" date="2018-03" db="EMBL/GenBank/DDBJ databases">
        <title>Genomic Encyclopedia of Archaeal and Bacterial Type Strains, Phase II (KMG-II): from individual species to whole genera.</title>
        <authorList>
            <person name="Goeker M."/>
        </authorList>
    </citation>
    <scope>NUCLEOTIDE SEQUENCE [LARGE SCALE GENOMIC DNA]</scope>
    <source>
        <strain evidence="2 3">DSM 28354</strain>
    </source>
</reference>
<dbReference type="InterPro" id="IPR007712">
    <property type="entry name" value="RelE/ParE_toxin"/>
</dbReference>
<dbReference type="AlphaFoldDB" id="A0A2T0RUJ1"/>
<organism evidence="2 3">
    <name type="scientific">Spirosoma oryzae</name>
    <dbReference type="NCBI Taxonomy" id="1469603"/>
    <lineage>
        <taxon>Bacteria</taxon>
        <taxon>Pseudomonadati</taxon>
        <taxon>Bacteroidota</taxon>
        <taxon>Cytophagia</taxon>
        <taxon>Cytophagales</taxon>
        <taxon>Cytophagaceae</taxon>
        <taxon>Spirosoma</taxon>
    </lineage>
</organism>
<evidence type="ECO:0000313" key="2">
    <source>
        <dbReference type="EMBL" id="PRY24808.1"/>
    </source>
</evidence>
<gene>
    <name evidence="2" type="ORF">CLV58_13816</name>
</gene>
<dbReference type="Proteomes" id="UP000238375">
    <property type="component" value="Unassembled WGS sequence"/>
</dbReference>
<evidence type="ECO:0000313" key="3">
    <source>
        <dbReference type="Proteomes" id="UP000238375"/>
    </source>
</evidence>
<accession>A0A2T0RUJ1</accession>
<keyword evidence="3" id="KW-1185">Reference proteome</keyword>
<dbReference type="InterPro" id="IPR035093">
    <property type="entry name" value="RelE/ParE_toxin_dom_sf"/>
</dbReference>
<name>A0A2T0RUJ1_9BACT</name>
<dbReference type="Gene3D" id="3.30.2310.20">
    <property type="entry name" value="RelE-like"/>
    <property type="match status" value="1"/>
</dbReference>
<dbReference type="OrthoDB" id="961141at2"/>
<dbReference type="EMBL" id="PVTE01000038">
    <property type="protein sequence ID" value="PRY24808.1"/>
    <property type="molecule type" value="Genomic_DNA"/>
</dbReference>
<keyword evidence="1" id="KW-1277">Toxin-antitoxin system</keyword>
<sequence>MDHAIVWTEDAQENYRQIAIYLLDAYGFDTADAFTDTVNAKLRILEKSPFIGRRLDALPSVRKLPVQPYNMVYYAIAERQVIILNILDSRRYPTL</sequence>
<dbReference type="Pfam" id="PF05016">
    <property type="entry name" value="ParE_toxin"/>
    <property type="match status" value="1"/>
</dbReference>
<dbReference type="RefSeq" id="WP_106140711.1">
    <property type="nucleotide sequence ID" value="NZ_PVTE01000038.1"/>
</dbReference>
<proteinExistence type="predicted"/>
<protein>
    <submittedName>
        <fullName evidence="2">Plasmid stabilization system protein ParE</fullName>
    </submittedName>
</protein>
<evidence type="ECO:0000256" key="1">
    <source>
        <dbReference type="ARBA" id="ARBA00022649"/>
    </source>
</evidence>